<accession>A0A024TW84</accession>
<evidence type="ECO:0000256" key="3">
    <source>
        <dbReference type="ARBA" id="ARBA00022741"/>
    </source>
</evidence>
<dbReference type="EMBL" id="KI913970">
    <property type="protein sequence ID" value="ETV98385.1"/>
    <property type="molecule type" value="Genomic_DNA"/>
</dbReference>
<dbReference type="GO" id="GO:0005634">
    <property type="term" value="C:nucleus"/>
    <property type="evidence" value="ECO:0007669"/>
    <property type="project" value="TreeGrafter"/>
</dbReference>
<dbReference type="PROSITE" id="PS50011">
    <property type="entry name" value="PROTEIN_KINASE_DOM"/>
    <property type="match status" value="1"/>
</dbReference>
<dbReference type="Pfam" id="PF00069">
    <property type="entry name" value="Pkinase"/>
    <property type="match status" value="1"/>
</dbReference>
<dbReference type="STRING" id="157072.A0A024TW84"/>
<feature type="domain" description="Protein kinase" evidence="6">
    <location>
        <begin position="46"/>
        <end position="315"/>
    </location>
</feature>
<dbReference type="RefSeq" id="XP_008873260.1">
    <property type="nucleotide sequence ID" value="XM_008875038.1"/>
</dbReference>
<evidence type="ECO:0000256" key="2">
    <source>
        <dbReference type="ARBA" id="ARBA00022679"/>
    </source>
</evidence>
<keyword evidence="4 7" id="KW-0418">Kinase</keyword>
<name>A0A024TW84_9STRA</name>
<dbReference type="OrthoDB" id="78046at2759"/>
<dbReference type="SUPFAM" id="SSF56112">
    <property type="entry name" value="Protein kinase-like (PK-like)"/>
    <property type="match status" value="1"/>
</dbReference>
<dbReference type="PANTHER" id="PTHR24345:SF91">
    <property type="entry name" value="SERINE_THREONINE-PROTEIN KINASE PLK4"/>
    <property type="match status" value="1"/>
</dbReference>
<gene>
    <name evidence="7" type="ORF">H310_09074</name>
</gene>
<evidence type="ECO:0000256" key="5">
    <source>
        <dbReference type="ARBA" id="ARBA00022840"/>
    </source>
</evidence>
<dbReference type="Gene3D" id="1.10.510.10">
    <property type="entry name" value="Transferase(Phosphotransferase) domain 1"/>
    <property type="match status" value="1"/>
</dbReference>
<dbReference type="InterPro" id="IPR011009">
    <property type="entry name" value="Kinase-like_dom_sf"/>
</dbReference>
<dbReference type="PANTHER" id="PTHR24345">
    <property type="entry name" value="SERINE/THREONINE-PROTEIN KINASE PLK"/>
    <property type="match status" value="1"/>
</dbReference>
<proteinExistence type="predicted"/>
<reference evidence="7" key="1">
    <citation type="submission" date="2013-12" db="EMBL/GenBank/DDBJ databases">
        <title>The Genome Sequence of Aphanomyces invadans NJM9701.</title>
        <authorList>
            <consortium name="The Broad Institute Genomics Platform"/>
            <person name="Russ C."/>
            <person name="Tyler B."/>
            <person name="van West P."/>
            <person name="Dieguez-Uribeondo J."/>
            <person name="Young S.K."/>
            <person name="Zeng Q."/>
            <person name="Gargeya S."/>
            <person name="Fitzgerald M."/>
            <person name="Abouelleil A."/>
            <person name="Alvarado L."/>
            <person name="Chapman S.B."/>
            <person name="Gainer-Dewar J."/>
            <person name="Goldberg J."/>
            <person name="Griggs A."/>
            <person name="Gujja S."/>
            <person name="Hansen M."/>
            <person name="Howarth C."/>
            <person name="Imamovic A."/>
            <person name="Ireland A."/>
            <person name="Larimer J."/>
            <person name="McCowan C."/>
            <person name="Murphy C."/>
            <person name="Pearson M."/>
            <person name="Poon T.W."/>
            <person name="Priest M."/>
            <person name="Roberts A."/>
            <person name="Saif S."/>
            <person name="Shea T."/>
            <person name="Sykes S."/>
            <person name="Wortman J."/>
            <person name="Nusbaum C."/>
            <person name="Birren B."/>
        </authorList>
    </citation>
    <scope>NUCLEOTIDE SEQUENCE [LARGE SCALE GENOMIC DNA]</scope>
    <source>
        <strain evidence="7">NJM9701</strain>
    </source>
</reference>
<sequence>MPPPGPAAGGEVHRVIGASTAYAQQSKQVRWMTPHNSTFPVVMNRFTVQRTIADARNGHVVLAHDTETGDCVAIKQIDRLAAEAHRSVDRTRRGCLADNTAIEKHVNRLLSSHGGHPHILRMRFDFVQDGHDHMVFDYCPGGDLYDALRNGPLLPPIAKRYFRQLVHAVGYMHDKGIAHRDLSLENVLLDRHHNCKVCDFGLATSAGVPVCDETVGKRFYMAPEVVLGRTYNPRQADVWSLGVILFMMLTGVPLWQLASPTDPTFEYFKAHGLRSLIANWGVELDECAVDLLEHMLEPQPIQRYTLKQVVAHGFLGGRRQPATKASTTPSPTKWKKPAPALSFVHRLFKHDESAACPP</sequence>
<organism evidence="7">
    <name type="scientific">Aphanomyces invadans</name>
    <dbReference type="NCBI Taxonomy" id="157072"/>
    <lineage>
        <taxon>Eukaryota</taxon>
        <taxon>Sar</taxon>
        <taxon>Stramenopiles</taxon>
        <taxon>Oomycota</taxon>
        <taxon>Saprolegniomycetes</taxon>
        <taxon>Saprolegniales</taxon>
        <taxon>Verrucalvaceae</taxon>
        <taxon>Aphanomyces</taxon>
    </lineage>
</organism>
<evidence type="ECO:0000256" key="1">
    <source>
        <dbReference type="ARBA" id="ARBA00022527"/>
    </source>
</evidence>
<keyword evidence="5" id="KW-0067">ATP-binding</keyword>
<dbReference type="GO" id="GO:0004674">
    <property type="term" value="F:protein serine/threonine kinase activity"/>
    <property type="evidence" value="ECO:0007669"/>
    <property type="project" value="UniProtKB-KW"/>
</dbReference>
<evidence type="ECO:0000259" key="6">
    <source>
        <dbReference type="PROSITE" id="PS50011"/>
    </source>
</evidence>
<dbReference type="GO" id="GO:0005524">
    <property type="term" value="F:ATP binding"/>
    <property type="evidence" value="ECO:0007669"/>
    <property type="project" value="UniProtKB-KW"/>
</dbReference>
<keyword evidence="3" id="KW-0547">Nucleotide-binding</keyword>
<evidence type="ECO:0000313" key="7">
    <source>
        <dbReference type="EMBL" id="ETV98385.1"/>
    </source>
</evidence>
<keyword evidence="2" id="KW-0808">Transferase</keyword>
<keyword evidence="1" id="KW-0723">Serine/threonine-protein kinase</keyword>
<dbReference type="AlphaFoldDB" id="A0A024TW84"/>
<dbReference type="eggNOG" id="KOG0583">
    <property type="taxonomic scope" value="Eukaryota"/>
</dbReference>
<evidence type="ECO:0000256" key="4">
    <source>
        <dbReference type="ARBA" id="ARBA00022777"/>
    </source>
</evidence>
<dbReference type="InterPro" id="IPR000719">
    <property type="entry name" value="Prot_kinase_dom"/>
</dbReference>
<protein>
    <submittedName>
        <fullName evidence="7">CAMK/CAMKL protein kinase</fullName>
    </submittedName>
</protein>
<dbReference type="VEuPathDB" id="FungiDB:H310_09074"/>
<dbReference type="GeneID" id="20086124"/>